<name>A0A917KXS1_9PROT</name>
<dbReference type="EMBL" id="BMKW01000012">
    <property type="protein sequence ID" value="GGJ32363.1"/>
    <property type="molecule type" value="Genomic_DNA"/>
</dbReference>
<reference evidence="4" key="1">
    <citation type="journal article" date="2014" name="Int. J. Syst. Evol. Microbiol.">
        <title>Complete genome sequence of Corynebacterium casei LMG S-19264T (=DSM 44701T), isolated from a smear-ripened cheese.</title>
        <authorList>
            <consortium name="US DOE Joint Genome Institute (JGI-PGF)"/>
            <person name="Walter F."/>
            <person name="Albersmeier A."/>
            <person name="Kalinowski J."/>
            <person name="Ruckert C."/>
        </authorList>
    </citation>
    <scope>NUCLEOTIDE SEQUENCE</scope>
    <source>
        <strain evidence="4">CGMCC 1.3617</strain>
    </source>
</reference>
<dbReference type="AlphaFoldDB" id="A0A917KXS1"/>
<gene>
    <name evidence="4" type="ORF">GCM10011320_44890</name>
</gene>
<organism evidence="4 5">
    <name type="scientific">Neoroseomonas lacus</name>
    <dbReference type="NCBI Taxonomy" id="287609"/>
    <lineage>
        <taxon>Bacteria</taxon>
        <taxon>Pseudomonadati</taxon>
        <taxon>Pseudomonadota</taxon>
        <taxon>Alphaproteobacteria</taxon>
        <taxon>Acetobacterales</taxon>
        <taxon>Acetobacteraceae</taxon>
        <taxon>Neoroseomonas</taxon>
    </lineage>
</organism>
<dbReference type="Pfam" id="PF00691">
    <property type="entry name" value="OmpA"/>
    <property type="match status" value="1"/>
</dbReference>
<dbReference type="Proteomes" id="UP000661507">
    <property type="component" value="Unassembled WGS sequence"/>
</dbReference>
<reference evidence="4" key="2">
    <citation type="submission" date="2020-09" db="EMBL/GenBank/DDBJ databases">
        <authorList>
            <person name="Sun Q."/>
            <person name="Zhou Y."/>
        </authorList>
    </citation>
    <scope>NUCLEOTIDE SEQUENCE</scope>
    <source>
        <strain evidence="4">CGMCC 1.3617</strain>
    </source>
</reference>
<keyword evidence="1" id="KW-0472">Membrane</keyword>
<feature type="domain" description="OmpA-like" evidence="3">
    <location>
        <begin position="18"/>
        <end position="135"/>
    </location>
</feature>
<evidence type="ECO:0000256" key="2">
    <source>
        <dbReference type="SAM" id="SignalP"/>
    </source>
</evidence>
<dbReference type="SUPFAM" id="SSF103088">
    <property type="entry name" value="OmpA-like"/>
    <property type="match status" value="1"/>
</dbReference>
<dbReference type="RefSeq" id="WP_188970988.1">
    <property type="nucleotide sequence ID" value="NZ_BMKW01000012.1"/>
</dbReference>
<proteinExistence type="predicted"/>
<feature type="chain" id="PRO_5036719379" description="OmpA-like domain-containing protein" evidence="2">
    <location>
        <begin position="19"/>
        <end position="147"/>
    </location>
</feature>
<keyword evidence="5" id="KW-1185">Reference proteome</keyword>
<dbReference type="InterPro" id="IPR006665">
    <property type="entry name" value="OmpA-like"/>
</dbReference>
<evidence type="ECO:0000256" key="1">
    <source>
        <dbReference type="PROSITE-ProRule" id="PRU00473"/>
    </source>
</evidence>
<accession>A0A917KXS1</accession>
<comment type="caution">
    <text evidence="4">The sequence shown here is derived from an EMBL/GenBank/DDBJ whole genome shotgun (WGS) entry which is preliminary data.</text>
</comment>
<keyword evidence="2" id="KW-0732">Signal</keyword>
<feature type="signal peptide" evidence="2">
    <location>
        <begin position="1"/>
        <end position="18"/>
    </location>
</feature>
<dbReference type="PROSITE" id="PS51123">
    <property type="entry name" value="OMPA_2"/>
    <property type="match status" value="1"/>
</dbReference>
<dbReference type="Gene3D" id="3.30.1330.60">
    <property type="entry name" value="OmpA-like domain"/>
    <property type="match status" value="1"/>
</dbReference>
<sequence>MRRALLALVILSAGLRDAAALTPTPVRQIHFDGWHARLDTAALAVLAQIAAEPPAGRWYVVEGFTDASVPPPHDRAMGLARARAAGAELIRLGIPAQLVHMRGYGATDPFSPPRGPAGMVDPAANRVTVWVCYADATICRDVRRSAP</sequence>
<evidence type="ECO:0000313" key="5">
    <source>
        <dbReference type="Proteomes" id="UP000661507"/>
    </source>
</evidence>
<protein>
    <recommendedName>
        <fullName evidence="3">OmpA-like domain-containing protein</fullName>
    </recommendedName>
</protein>
<evidence type="ECO:0000259" key="3">
    <source>
        <dbReference type="PROSITE" id="PS51123"/>
    </source>
</evidence>
<dbReference type="InterPro" id="IPR036737">
    <property type="entry name" value="OmpA-like_sf"/>
</dbReference>
<dbReference type="GO" id="GO:0016020">
    <property type="term" value="C:membrane"/>
    <property type="evidence" value="ECO:0007669"/>
    <property type="project" value="UniProtKB-UniRule"/>
</dbReference>
<evidence type="ECO:0000313" key="4">
    <source>
        <dbReference type="EMBL" id="GGJ32363.1"/>
    </source>
</evidence>